<evidence type="ECO:0000256" key="1">
    <source>
        <dbReference type="ARBA" id="ARBA00004651"/>
    </source>
</evidence>
<evidence type="ECO:0000256" key="3">
    <source>
        <dbReference type="ARBA" id="ARBA00022475"/>
    </source>
</evidence>
<comment type="similarity">
    <text evidence="2">Belongs to the peptidase A24 family.</text>
</comment>
<feature type="transmembrane region" description="Helical" evidence="7">
    <location>
        <begin position="219"/>
        <end position="237"/>
    </location>
</feature>
<protein>
    <submittedName>
        <fullName evidence="10">Prepilin peptidase</fullName>
    </submittedName>
</protein>
<feature type="domain" description="Prepilin type IV endopeptidase peptidase" evidence="8">
    <location>
        <begin position="121"/>
        <end position="232"/>
    </location>
</feature>
<comment type="caution">
    <text evidence="10">The sequence shown here is derived from an EMBL/GenBank/DDBJ whole genome shotgun (WGS) entry which is preliminary data.</text>
</comment>
<dbReference type="GO" id="GO:0004190">
    <property type="term" value="F:aspartic-type endopeptidase activity"/>
    <property type="evidence" value="ECO:0007669"/>
    <property type="project" value="InterPro"/>
</dbReference>
<dbReference type="InterPro" id="IPR000045">
    <property type="entry name" value="Prepilin_IV_endopep_pep"/>
</dbReference>
<dbReference type="Proteomes" id="UP000321379">
    <property type="component" value="Unassembled WGS sequence"/>
</dbReference>
<dbReference type="Pfam" id="PF01478">
    <property type="entry name" value="Peptidase_A24"/>
    <property type="match status" value="1"/>
</dbReference>
<organism evidence="10 11">
    <name type="scientific">Lacisediminihabitans profunda</name>
    <dbReference type="NCBI Taxonomy" id="2594790"/>
    <lineage>
        <taxon>Bacteria</taxon>
        <taxon>Bacillati</taxon>
        <taxon>Actinomycetota</taxon>
        <taxon>Actinomycetes</taxon>
        <taxon>Micrococcales</taxon>
        <taxon>Microbacteriaceae</taxon>
        <taxon>Lacisediminihabitans</taxon>
    </lineage>
</organism>
<comment type="subcellular location">
    <subcellularLocation>
        <location evidence="1">Cell membrane</location>
        <topology evidence="1">Multi-pass membrane protein</topology>
    </subcellularLocation>
</comment>
<name>A0A5C8US24_9MICO</name>
<feature type="transmembrane region" description="Helical" evidence="7">
    <location>
        <begin position="6"/>
        <end position="25"/>
    </location>
</feature>
<feature type="domain" description="Prepilin peptidase A24 N-terminal" evidence="9">
    <location>
        <begin position="11"/>
        <end position="93"/>
    </location>
</feature>
<dbReference type="EMBL" id="VRMG01000007">
    <property type="protein sequence ID" value="TXN30305.1"/>
    <property type="molecule type" value="Genomic_DNA"/>
</dbReference>
<reference evidence="10 11" key="1">
    <citation type="submission" date="2019-08" db="EMBL/GenBank/DDBJ databases">
        <title>Bacterial whole genome sequence for Glaciihabitans sp. CHu50b-6-2.</title>
        <authorList>
            <person name="Jin L."/>
        </authorList>
    </citation>
    <scope>NUCLEOTIDE SEQUENCE [LARGE SCALE GENOMIC DNA]</scope>
    <source>
        <strain evidence="10 11">CHu50b-6-2</strain>
    </source>
</reference>
<accession>A0A5C8US24</accession>
<evidence type="ECO:0000256" key="5">
    <source>
        <dbReference type="ARBA" id="ARBA00022989"/>
    </source>
</evidence>
<evidence type="ECO:0000259" key="8">
    <source>
        <dbReference type="Pfam" id="PF01478"/>
    </source>
</evidence>
<feature type="transmembrane region" description="Helical" evidence="7">
    <location>
        <begin position="143"/>
        <end position="161"/>
    </location>
</feature>
<evidence type="ECO:0000256" key="7">
    <source>
        <dbReference type="SAM" id="Phobius"/>
    </source>
</evidence>
<evidence type="ECO:0000259" key="9">
    <source>
        <dbReference type="Pfam" id="PF06750"/>
    </source>
</evidence>
<keyword evidence="11" id="KW-1185">Reference proteome</keyword>
<dbReference type="PANTHER" id="PTHR30487:SF0">
    <property type="entry name" value="PREPILIN LEADER PEPTIDASE_N-METHYLTRANSFERASE-RELATED"/>
    <property type="match status" value="1"/>
</dbReference>
<feature type="transmembrane region" description="Helical" evidence="7">
    <location>
        <begin position="76"/>
        <end position="95"/>
    </location>
</feature>
<dbReference type="Gene3D" id="1.20.120.1220">
    <property type="match status" value="1"/>
</dbReference>
<evidence type="ECO:0000256" key="2">
    <source>
        <dbReference type="ARBA" id="ARBA00005801"/>
    </source>
</evidence>
<evidence type="ECO:0000256" key="6">
    <source>
        <dbReference type="ARBA" id="ARBA00023136"/>
    </source>
</evidence>
<keyword evidence="4 7" id="KW-0812">Transmembrane</keyword>
<dbReference type="InterPro" id="IPR010627">
    <property type="entry name" value="Prepilin_pept_A24_N"/>
</dbReference>
<keyword evidence="6 7" id="KW-0472">Membrane</keyword>
<keyword evidence="3" id="KW-1003">Cell membrane</keyword>
<dbReference type="AlphaFoldDB" id="A0A5C8US24"/>
<feature type="transmembrane region" description="Helical" evidence="7">
    <location>
        <begin position="249"/>
        <end position="273"/>
    </location>
</feature>
<evidence type="ECO:0000313" key="10">
    <source>
        <dbReference type="EMBL" id="TXN30305.1"/>
    </source>
</evidence>
<dbReference type="PANTHER" id="PTHR30487">
    <property type="entry name" value="TYPE 4 PREPILIN-LIKE PROTEINS LEADER PEPTIDE-PROCESSING ENZYME"/>
    <property type="match status" value="1"/>
</dbReference>
<dbReference type="GO" id="GO:0006465">
    <property type="term" value="P:signal peptide processing"/>
    <property type="evidence" value="ECO:0007669"/>
    <property type="project" value="TreeGrafter"/>
</dbReference>
<dbReference type="GO" id="GO:0005886">
    <property type="term" value="C:plasma membrane"/>
    <property type="evidence" value="ECO:0007669"/>
    <property type="project" value="UniProtKB-SubCell"/>
</dbReference>
<keyword evidence="5 7" id="KW-1133">Transmembrane helix</keyword>
<sequence length="277" mass="28373">MQVSVAVFVGVFGALIGSFLNVVAYRVPLRLSIVSPPSACPHCSAPIRGYDNMPVISWLVLRGKCRDCQSPISARYPLVEAGTAVFFTVVALWFWPNVAASGSVGTAAAVAAGLAFAAFLYLAAVSVALALIDIDTHTLPNRIVLPSFLVGVVLLGAAAVLGSDVGALIRAAIGSAALFLAYAAMAFAYPGGMGLGDVKLAGVLGLFLGYLGWGQLVVGAFGAFIIGGVFALGLVIFRRANRKTGIPFGPWMLAGAWLGALVGAPISLGYLALFGLA</sequence>
<dbReference type="Pfam" id="PF06750">
    <property type="entry name" value="A24_N_bact"/>
    <property type="match status" value="1"/>
</dbReference>
<evidence type="ECO:0000313" key="11">
    <source>
        <dbReference type="Proteomes" id="UP000321379"/>
    </source>
</evidence>
<evidence type="ECO:0000256" key="4">
    <source>
        <dbReference type="ARBA" id="ARBA00022692"/>
    </source>
</evidence>
<proteinExistence type="inferred from homology"/>
<feature type="transmembrane region" description="Helical" evidence="7">
    <location>
        <begin position="107"/>
        <end position="131"/>
    </location>
</feature>
<gene>
    <name evidence="10" type="ORF">FVP33_09810</name>
</gene>
<dbReference type="InterPro" id="IPR050882">
    <property type="entry name" value="Prepilin_peptidase/N-MTase"/>
</dbReference>
<feature type="transmembrane region" description="Helical" evidence="7">
    <location>
        <begin position="167"/>
        <end position="189"/>
    </location>
</feature>